<dbReference type="RefSeq" id="WP_379848042.1">
    <property type="nucleotide sequence ID" value="NZ_JBHSMA010000006.1"/>
</dbReference>
<dbReference type="EMBL" id="JBHSMA010000006">
    <property type="protein sequence ID" value="MFC5411291.1"/>
    <property type="molecule type" value="Genomic_DNA"/>
</dbReference>
<keyword evidence="7" id="KW-0234">DNA repair</keyword>
<dbReference type="Pfam" id="PF06827">
    <property type="entry name" value="zf-FPG_IleRS"/>
    <property type="match status" value="1"/>
</dbReference>
<comment type="caution">
    <text evidence="12">The sequence shown here is derived from an EMBL/GenBank/DDBJ whole genome shotgun (WGS) entry which is preliminary data.</text>
</comment>
<dbReference type="SMART" id="SM01232">
    <property type="entry name" value="H2TH"/>
    <property type="match status" value="1"/>
</dbReference>
<dbReference type="InterPro" id="IPR015886">
    <property type="entry name" value="H2TH_FPG"/>
</dbReference>
<dbReference type="Pfam" id="PF01149">
    <property type="entry name" value="Fapy_DNA_glyco"/>
    <property type="match status" value="1"/>
</dbReference>
<evidence type="ECO:0000256" key="6">
    <source>
        <dbReference type="ARBA" id="ARBA00023125"/>
    </source>
</evidence>
<dbReference type="Gene3D" id="3.20.190.10">
    <property type="entry name" value="MutM-like, N-terminal"/>
    <property type="match status" value="1"/>
</dbReference>
<dbReference type="PANTHER" id="PTHR22993">
    <property type="entry name" value="FORMAMIDOPYRIMIDINE-DNA GLYCOSYLASE"/>
    <property type="match status" value="1"/>
</dbReference>
<dbReference type="InterPro" id="IPR010979">
    <property type="entry name" value="Ribosomal_uS13-like_H2TH"/>
</dbReference>
<comment type="similarity">
    <text evidence="3">Belongs to the FPG family.</text>
</comment>
<keyword evidence="10" id="KW-0326">Glycosidase</keyword>
<evidence type="ECO:0000256" key="2">
    <source>
        <dbReference type="ARBA" id="ARBA00001947"/>
    </source>
</evidence>
<protein>
    <submittedName>
        <fullName evidence="12">Fpg/Nei family DNA glycosylase</fullName>
    </submittedName>
</protein>
<dbReference type="Proteomes" id="UP001596106">
    <property type="component" value="Unassembled WGS sequence"/>
</dbReference>
<evidence type="ECO:0000256" key="3">
    <source>
        <dbReference type="ARBA" id="ARBA00009409"/>
    </source>
</evidence>
<keyword evidence="6" id="KW-0238">DNA-binding</keyword>
<accession>A0ABW0IDG8</accession>
<evidence type="ECO:0000313" key="12">
    <source>
        <dbReference type="EMBL" id="MFC5411291.1"/>
    </source>
</evidence>
<dbReference type="CDD" id="cd08976">
    <property type="entry name" value="BaFpgNei_N_4"/>
    <property type="match status" value="1"/>
</dbReference>
<evidence type="ECO:0000256" key="10">
    <source>
        <dbReference type="ARBA" id="ARBA00023295"/>
    </source>
</evidence>
<feature type="domain" description="Formamidopyrimidine-DNA glycosylase catalytic" evidence="11">
    <location>
        <begin position="2"/>
        <end position="120"/>
    </location>
</feature>
<organism evidence="12 13">
    <name type="scientific">Larkinella bovis</name>
    <dbReference type="NCBI Taxonomy" id="683041"/>
    <lineage>
        <taxon>Bacteria</taxon>
        <taxon>Pseudomonadati</taxon>
        <taxon>Bacteroidota</taxon>
        <taxon>Cytophagia</taxon>
        <taxon>Cytophagales</taxon>
        <taxon>Spirosomataceae</taxon>
        <taxon>Larkinella</taxon>
    </lineage>
</organism>
<evidence type="ECO:0000256" key="5">
    <source>
        <dbReference type="ARBA" id="ARBA00022801"/>
    </source>
</evidence>
<dbReference type="SMART" id="SM00898">
    <property type="entry name" value="Fapy_DNA_glyco"/>
    <property type="match status" value="1"/>
</dbReference>
<keyword evidence="5" id="KW-0378">Hydrolase</keyword>
<dbReference type="SUPFAM" id="SSF46946">
    <property type="entry name" value="S13-like H2TH domain"/>
    <property type="match status" value="1"/>
</dbReference>
<dbReference type="InterPro" id="IPR035937">
    <property type="entry name" value="FPG_N"/>
</dbReference>
<keyword evidence="9" id="KW-0511">Multifunctional enzyme</keyword>
<name>A0ABW0IDG8_9BACT</name>
<gene>
    <name evidence="12" type="ORF">ACFPMF_18360</name>
</gene>
<evidence type="ECO:0000256" key="8">
    <source>
        <dbReference type="ARBA" id="ARBA00023239"/>
    </source>
</evidence>
<evidence type="ECO:0000313" key="13">
    <source>
        <dbReference type="Proteomes" id="UP001596106"/>
    </source>
</evidence>
<dbReference type="Gene3D" id="1.10.8.50">
    <property type="match status" value="1"/>
</dbReference>
<keyword evidence="13" id="KW-1185">Reference proteome</keyword>
<proteinExistence type="inferred from homology"/>
<sequence>MPELPEVEIYRRYLETSSLHQPIEAIEVEDVNLLTTPFSTLQEALVGRWFTGTERVGKNLFVLTDGPDNSSEPVVVHMHFGMTGDLEYYHSSLDRPKYARIVFHFRNGFNLGFICPRKFERIGLIENIDTYLKRKKIGKDGLEITFSELTGQIHRKKALIKPVLMDQQTVAGLGNWIVDEVLFQARIHPEKPSDQLTDDEIRHLHEAIQFVLKTAIRHEAQYRDFPVGFLIHVREWDDSPYDDVEAHKFCPRCQTRITKSEVGGRTTYFCPNEQRL</sequence>
<evidence type="ECO:0000259" key="11">
    <source>
        <dbReference type="PROSITE" id="PS51068"/>
    </source>
</evidence>
<keyword evidence="4" id="KW-0227">DNA damage</keyword>
<evidence type="ECO:0000256" key="7">
    <source>
        <dbReference type="ARBA" id="ARBA00023204"/>
    </source>
</evidence>
<dbReference type="Pfam" id="PF06831">
    <property type="entry name" value="H2TH"/>
    <property type="match status" value="1"/>
</dbReference>
<evidence type="ECO:0000256" key="1">
    <source>
        <dbReference type="ARBA" id="ARBA00001668"/>
    </source>
</evidence>
<dbReference type="PANTHER" id="PTHR22993:SF9">
    <property type="entry name" value="FORMAMIDOPYRIMIDINE-DNA GLYCOSYLASE"/>
    <property type="match status" value="1"/>
</dbReference>
<reference evidence="13" key="1">
    <citation type="journal article" date="2019" name="Int. J. Syst. Evol. Microbiol.">
        <title>The Global Catalogue of Microorganisms (GCM) 10K type strain sequencing project: providing services to taxonomists for standard genome sequencing and annotation.</title>
        <authorList>
            <consortium name="The Broad Institute Genomics Platform"/>
            <consortium name="The Broad Institute Genome Sequencing Center for Infectious Disease"/>
            <person name="Wu L."/>
            <person name="Ma J."/>
        </authorList>
    </citation>
    <scope>NUCLEOTIDE SEQUENCE [LARGE SCALE GENOMIC DNA]</scope>
    <source>
        <strain evidence="13">CCUG 55250</strain>
    </source>
</reference>
<dbReference type="PROSITE" id="PS51068">
    <property type="entry name" value="FPG_CAT"/>
    <property type="match status" value="1"/>
</dbReference>
<comment type="cofactor">
    <cofactor evidence="2">
        <name>Zn(2+)</name>
        <dbReference type="ChEBI" id="CHEBI:29105"/>
    </cofactor>
</comment>
<dbReference type="SUPFAM" id="SSF81624">
    <property type="entry name" value="N-terminal domain of MutM-like DNA repair proteins"/>
    <property type="match status" value="1"/>
</dbReference>
<dbReference type="InterPro" id="IPR010663">
    <property type="entry name" value="Znf_FPG/IleRS"/>
</dbReference>
<comment type="catalytic activity">
    <reaction evidence="1">
        <text>Hydrolysis of DNA containing ring-opened 7-methylguanine residues, releasing 2,6-diamino-4-hydroxy-5-(N-methyl)formamidopyrimidine.</text>
        <dbReference type="EC" id="3.2.2.23"/>
    </reaction>
</comment>
<dbReference type="SUPFAM" id="SSF57716">
    <property type="entry name" value="Glucocorticoid receptor-like (DNA-binding domain)"/>
    <property type="match status" value="1"/>
</dbReference>
<dbReference type="InterPro" id="IPR012319">
    <property type="entry name" value="FPG_cat"/>
</dbReference>
<evidence type="ECO:0000256" key="9">
    <source>
        <dbReference type="ARBA" id="ARBA00023268"/>
    </source>
</evidence>
<evidence type="ECO:0000256" key="4">
    <source>
        <dbReference type="ARBA" id="ARBA00022763"/>
    </source>
</evidence>
<keyword evidence="8" id="KW-0456">Lyase</keyword>